<comment type="subcellular location">
    <subcellularLocation>
        <location evidence="2">Membrane</location>
    </subcellularLocation>
</comment>
<dbReference type="CDD" id="cd00075">
    <property type="entry name" value="HATPase"/>
    <property type="match status" value="1"/>
</dbReference>
<dbReference type="SMART" id="SM00388">
    <property type="entry name" value="HisKA"/>
    <property type="match status" value="1"/>
</dbReference>
<organism evidence="10 11">
    <name type="scientific">Roseburia zhanii</name>
    <dbReference type="NCBI Taxonomy" id="2763064"/>
    <lineage>
        <taxon>Bacteria</taxon>
        <taxon>Bacillati</taxon>
        <taxon>Bacillota</taxon>
        <taxon>Clostridia</taxon>
        <taxon>Lachnospirales</taxon>
        <taxon>Lachnospiraceae</taxon>
        <taxon>Roseburia</taxon>
    </lineage>
</organism>
<dbReference type="InterPro" id="IPR003661">
    <property type="entry name" value="HisK_dim/P_dom"/>
</dbReference>
<proteinExistence type="predicted"/>
<dbReference type="GO" id="GO:0004721">
    <property type="term" value="F:phosphoprotein phosphatase activity"/>
    <property type="evidence" value="ECO:0007669"/>
    <property type="project" value="TreeGrafter"/>
</dbReference>
<dbReference type="PRINTS" id="PR00344">
    <property type="entry name" value="BCTRLSENSOR"/>
</dbReference>
<feature type="transmembrane region" description="Helical" evidence="8">
    <location>
        <begin position="175"/>
        <end position="197"/>
    </location>
</feature>
<evidence type="ECO:0000256" key="5">
    <source>
        <dbReference type="ARBA" id="ARBA00022679"/>
    </source>
</evidence>
<keyword evidence="11" id="KW-1185">Reference proteome</keyword>
<dbReference type="EC" id="2.7.13.3" evidence="3"/>
<gene>
    <name evidence="10" type="ORF">H8S17_08720</name>
</gene>
<dbReference type="PANTHER" id="PTHR45453:SF1">
    <property type="entry name" value="PHOSPHATE REGULON SENSOR PROTEIN PHOR"/>
    <property type="match status" value="1"/>
</dbReference>
<dbReference type="SUPFAM" id="SSF55874">
    <property type="entry name" value="ATPase domain of HSP90 chaperone/DNA topoisomerase II/histidine kinase"/>
    <property type="match status" value="1"/>
</dbReference>
<dbReference type="InterPro" id="IPR036890">
    <property type="entry name" value="HATPase_C_sf"/>
</dbReference>
<dbReference type="InterPro" id="IPR036097">
    <property type="entry name" value="HisK_dim/P_sf"/>
</dbReference>
<evidence type="ECO:0000256" key="7">
    <source>
        <dbReference type="ARBA" id="ARBA00023012"/>
    </source>
</evidence>
<dbReference type="PANTHER" id="PTHR45453">
    <property type="entry name" value="PHOSPHATE REGULON SENSOR PROTEIN PHOR"/>
    <property type="match status" value="1"/>
</dbReference>
<keyword evidence="5" id="KW-0808">Transferase</keyword>
<dbReference type="Proteomes" id="UP000606720">
    <property type="component" value="Unassembled WGS sequence"/>
</dbReference>
<feature type="domain" description="Histidine kinase" evidence="9">
    <location>
        <begin position="213"/>
        <end position="423"/>
    </location>
</feature>
<dbReference type="CDD" id="cd00082">
    <property type="entry name" value="HisKA"/>
    <property type="match status" value="1"/>
</dbReference>
<evidence type="ECO:0000256" key="2">
    <source>
        <dbReference type="ARBA" id="ARBA00004370"/>
    </source>
</evidence>
<evidence type="ECO:0000256" key="8">
    <source>
        <dbReference type="SAM" id="Phobius"/>
    </source>
</evidence>
<dbReference type="InterPro" id="IPR050351">
    <property type="entry name" value="BphY/WalK/GraS-like"/>
</dbReference>
<dbReference type="RefSeq" id="WP_186867018.1">
    <property type="nucleotide sequence ID" value="NZ_JACOPH010000006.1"/>
</dbReference>
<accession>A0A923RT30</accession>
<evidence type="ECO:0000256" key="6">
    <source>
        <dbReference type="ARBA" id="ARBA00022777"/>
    </source>
</evidence>
<evidence type="ECO:0000259" key="9">
    <source>
        <dbReference type="PROSITE" id="PS50109"/>
    </source>
</evidence>
<keyword evidence="6 10" id="KW-0418">Kinase</keyword>
<evidence type="ECO:0000256" key="4">
    <source>
        <dbReference type="ARBA" id="ARBA00022553"/>
    </source>
</evidence>
<dbReference type="Pfam" id="PF00512">
    <property type="entry name" value="HisKA"/>
    <property type="match status" value="1"/>
</dbReference>
<dbReference type="InterPro" id="IPR003594">
    <property type="entry name" value="HATPase_dom"/>
</dbReference>
<dbReference type="GO" id="GO:0000155">
    <property type="term" value="F:phosphorelay sensor kinase activity"/>
    <property type="evidence" value="ECO:0007669"/>
    <property type="project" value="InterPro"/>
</dbReference>
<evidence type="ECO:0000256" key="3">
    <source>
        <dbReference type="ARBA" id="ARBA00012438"/>
    </source>
</evidence>
<evidence type="ECO:0000313" key="11">
    <source>
        <dbReference type="Proteomes" id="UP000606720"/>
    </source>
</evidence>
<dbReference type="GO" id="GO:0005886">
    <property type="term" value="C:plasma membrane"/>
    <property type="evidence" value="ECO:0007669"/>
    <property type="project" value="TreeGrafter"/>
</dbReference>
<comment type="catalytic activity">
    <reaction evidence="1">
        <text>ATP + protein L-histidine = ADP + protein N-phospho-L-histidine.</text>
        <dbReference type="EC" id="2.7.13.3"/>
    </reaction>
</comment>
<dbReference type="Gene3D" id="3.30.565.10">
    <property type="entry name" value="Histidine kinase-like ATPase, C-terminal domain"/>
    <property type="match status" value="1"/>
</dbReference>
<keyword evidence="8" id="KW-0472">Membrane</keyword>
<evidence type="ECO:0000256" key="1">
    <source>
        <dbReference type="ARBA" id="ARBA00000085"/>
    </source>
</evidence>
<dbReference type="PROSITE" id="PS50109">
    <property type="entry name" value="HIS_KIN"/>
    <property type="match status" value="1"/>
</dbReference>
<keyword evidence="8" id="KW-1133">Transmembrane helix</keyword>
<name>A0A923RT30_9FIRM</name>
<dbReference type="InterPro" id="IPR004358">
    <property type="entry name" value="Sig_transdc_His_kin-like_C"/>
</dbReference>
<keyword evidence="4" id="KW-0597">Phosphoprotein</keyword>
<feature type="transmembrane region" description="Helical" evidence="8">
    <location>
        <begin position="9"/>
        <end position="32"/>
    </location>
</feature>
<keyword evidence="7" id="KW-0902">Two-component regulatory system</keyword>
<keyword evidence="8" id="KW-0812">Transmembrane</keyword>
<reference evidence="10" key="1">
    <citation type="submission" date="2020-08" db="EMBL/GenBank/DDBJ databases">
        <title>Genome public.</title>
        <authorList>
            <person name="Liu C."/>
            <person name="Sun Q."/>
        </authorList>
    </citation>
    <scope>NUCLEOTIDE SEQUENCE</scope>
    <source>
        <strain evidence="10">BX1005</strain>
    </source>
</reference>
<dbReference type="AlphaFoldDB" id="A0A923RT30"/>
<dbReference type="Pfam" id="PF02518">
    <property type="entry name" value="HATPase_c"/>
    <property type="match status" value="1"/>
</dbReference>
<dbReference type="GO" id="GO:0016036">
    <property type="term" value="P:cellular response to phosphate starvation"/>
    <property type="evidence" value="ECO:0007669"/>
    <property type="project" value="TreeGrafter"/>
</dbReference>
<dbReference type="Gene3D" id="1.10.287.130">
    <property type="match status" value="1"/>
</dbReference>
<dbReference type="SMART" id="SM00387">
    <property type="entry name" value="HATPase_c"/>
    <property type="match status" value="1"/>
</dbReference>
<evidence type="ECO:0000313" key="10">
    <source>
        <dbReference type="EMBL" id="MBC5714291.1"/>
    </source>
</evidence>
<dbReference type="FunFam" id="3.30.565.10:FF:000006">
    <property type="entry name" value="Sensor histidine kinase WalK"/>
    <property type="match status" value="1"/>
</dbReference>
<dbReference type="SUPFAM" id="SSF47384">
    <property type="entry name" value="Homodimeric domain of signal transducing histidine kinase"/>
    <property type="match status" value="1"/>
</dbReference>
<comment type="caution">
    <text evidence="10">The sequence shown here is derived from an EMBL/GenBank/DDBJ whole genome shotgun (WGS) entry which is preliminary data.</text>
</comment>
<sequence length="423" mass="48362">MIKQLRKRFIFIAMSSFFIVVFLIVGLTSLSYHVRVQKEIEENLSVIIENLDEIEHAEAHVYKTDIEGDTEKPIYQNRDNEGKDEIDEILNGVRFFTVTINAEGEMVAANTHNTRTVDEKKAEKIVSGLYREHKTEGYYKYRKYRAVNRGENTIYVFVNAKGQLKTCQTLIKNNIFSALVELLILIFPVWLFSGYVVKPVKESYEKQKTFITNAGHEIKTPLTIIDANTDVIELTTGESEWTRSTRNQIKRLSKLTEQLIMLAKLEEFEKLSQTDKVILSDMVTEVCEQFETVADKHNKQLKADIDPALMIQADADMLERMFSILLDNAVKYADDGTMIFVSLKKIGKNIVFEIENHAAGMKKGKHDELFERFYRADSSRNSATGGYGIGLSAAKTIAELHKGRITAHSVYDGIIKFQIFLKI</sequence>
<dbReference type="InterPro" id="IPR005467">
    <property type="entry name" value="His_kinase_dom"/>
</dbReference>
<protein>
    <recommendedName>
        <fullName evidence="3">histidine kinase</fullName>
        <ecNumber evidence="3">2.7.13.3</ecNumber>
    </recommendedName>
</protein>
<dbReference type="EMBL" id="JACOPH010000006">
    <property type="protein sequence ID" value="MBC5714291.1"/>
    <property type="molecule type" value="Genomic_DNA"/>
</dbReference>